<accession>A0ACC3ABN3</accession>
<comment type="caution">
    <text evidence="1">The sequence shown here is derived from an EMBL/GenBank/DDBJ whole genome shotgun (WGS) entry which is preliminary data.</text>
</comment>
<keyword evidence="2" id="KW-1185">Reference proteome</keyword>
<dbReference type="EMBL" id="JAPDRQ010000044">
    <property type="protein sequence ID" value="KAJ9659074.1"/>
    <property type="molecule type" value="Genomic_DNA"/>
</dbReference>
<evidence type="ECO:0000313" key="2">
    <source>
        <dbReference type="Proteomes" id="UP001172386"/>
    </source>
</evidence>
<reference evidence="1" key="1">
    <citation type="submission" date="2022-10" db="EMBL/GenBank/DDBJ databases">
        <title>Culturing micro-colonial fungi from biological soil crusts in the Mojave desert and describing Neophaeococcomyces mojavensis, and introducing the new genera and species Taxawa tesnikishii.</title>
        <authorList>
            <person name="Kurbessoian T."/>
            <person name="Stajich J.E."/>
        </authorList>
    </citation>
    <scope>NUCLEOTIDE SEQUENCE</scope>
    <source>
        <strain evidence="1">JES_112</strain>
    </source>
</reference>
<sequence>MYDMLPDEIIMEMDPPYPEEDFSFTPKYPSVDATTKTYSEPAACMPQFGVRVEQHETETQQPQAGLPYTSIQLPKSRPERQRISKRQLEKQVASLKAYNNFLKAKSSYLDASIKYLTQAV</sequence>
<dbReference type="Proteomes" id="UP001172386">
    <property type="component" value="Unassembled WGS sequence"/>
</dbReference>
<protein>
    <submittedName>
        <fullName evidence="1">Uncharacterized protein</fullName>
    </submittedName>
</protein>
<gene>
    <name evidence="1" type="ORF">H2198_003363</name>
</gene>
<evidence type="ECO:0000313" key="1">
    <source>
        <dbReference type="EMBL" id="KAJ9659074.1"/>
    </source>
</evidence>
<name>A0ACC3ABN3_9EURO</name>
<proteinExistence type="predicted"/>
<organism evidence="1 2">
    <name type="scientific">Neophaeococcomyces mojaviensis</name>
    <dbReference type="NCBI Taxonomy" id="3383035"/>
    <lineage>
        <taxon>Eukaryota</taxon>
        <taxon>Fungi</taxon>
        <taxon>Dikarya</taxon>
        <taxon>Ascomycota</taxon>
        <taxon>Pezizomycotina</taxon>
        <taxon>Eurotiomycetes</taxon>
        <taxon>Chaetothyriomycetidae</taxon>
        <taxon>Chaetothyriales</taxon>
        <taxon>Chaetothyriales incertae sedis</taxon>
        <taxon>Neophaeococcomyces</taxon>
    </lineage>
</organism>